<protein>
    <recommendedName>
        <fullName evidence="7">BHLH domain-containing protein</fullName>
    </recommendedName>
</protein>
<dbReference type="InterPro" id="IPR036638">
    <property type="entry name" value="HLH_DNA-bd_sf"/>
</dbReference>
<keyword evidence="9" id="KW-1185">Reference proteome</keyword>
<dbReference type="Gene3D" id="4.10.280.10">
    <property type="entry name" value="Helix-loop-helix DNA-binding domain"/>
    <property type="match status" value="1"/>
</dbReference>
<dbReference type="Pfam" id="PF00010">
    <property type="entry name" value="HLH"/>
    <property type="match status" value="1"/>
</dbReference>
<evidence type="ECO:0000256" key="1">
    <source>
        <dbReference type="ARBA" id="ARBA00004123"/>
    </source>
</evidence>
<dbReference type="CDD" id="cd11423">
    <property type="entry name" value="bHLH_TS_musculin_like"/>
    <property type="match status" value="1"/>
</dbReference>
<dbReference type="AlphaFoldDB" id="A0A9J6FKV1"/>
<feature type="region of interest" description="Disordered" evidence="6">
    <location>
        <begin position="1"/>
        <end position="58"/>
    </location>
</feature>
<dbReference type="OMA" id="TCLHPLT"/>
<dbReference type="VEuPathDB" id="VectorBase:HLOH_059115"/>
<name>A0A9J6FKV1_HAELO</name>
<organism evidence="8 9">
    <name type="scientific">Haemaphysalis longicornis</name>
    <name type="common">Bush tick</name>
    <dbReference type="NCBI Taxonomy" id="44386"/>
    <lineage>
        <taxon>Eukaryota</taxon>
        <taxon>Metazoa</taxon>
        <taxon>Ecdysozoa</taxon>
        <taxon>Arthropoda</taxon>
        <taxon>Chelicerata</taxon>
        <taxon>Arachnida</taxon>
        <taxon>Acari</taxon>
        <taxon>Parasitiformes</taxon>
        <taxon>Ixodida</taxon>
        <taxon>Ixodoidea</taxon>
        <taxon>Ixodidae</taxon>
        <taxon>Haemaphysalinae</taxon>
        <taxon>Haemaphysalis</taxon>
    </lineage>
</organism>
<keyword evidence="4" id="KW-0804">Transcription</keyword>
<evidence type="ECO:0000256" key="6">
    <source>
        <dbReference type="SAM" id="MobiDB-lite"/>
    </source>
</evidence>
<evidence type="ECO:0000256" key="5">
    <source>
        <dbReference type="ARBA" id="ARBA00023242"/>
    </source>
</evidence>
<gene>
    <name evidence="8" type="ORF">HPB48_006037</name>
</gene>
<dbReference type="Proteomes" id="UP000821853">
    <property type="component" value="Chromosome 10"/>
</dbReference>
<dbReference type="GO" id="GO:0032502">
    <property type="term" value="P:developmental process"/>
    <property type="evidence" value="ECO:0007669"/>
    <property type="project" value="TreeGrafter"/>
</dbReference>
<dbReference type="SUPFAM" id="SSF47459">
    <property type="entry name" value="HLH, helix-loop-helix DNA-binding domain"/>
    <property type="match status" value="1"/>
</dbReference>
<sequence>MARRRRLPHDASSSNVRRRNGGFIAGSGHTDSESRQGDGTVGRLKPRPLQRNAANARERARMRVLSRAFTRLKTSLPWVPEDTKLSKLDTLRLAAGYIGHLRQVLLADDESSTATSPSGTDGECSPPRSLHPLTLVSDLFISR</sequence>
<dbReference type="PROSITE" id="PS50888">
    <property type="entry name" value="BHLH"/>
    <property type="match status" value="1"/>
</dbReference>
<dbReference type="GO" id="GO:0000981">
    <property type="term" value="F:DNA-binding transcription factor activity, RNA polymerase II-specific"/>
    <property type="evidence" value="ECO:0007669"/>
    <property type="project" value="TreeGrafter"/>
</dbReference>
<dbReference type="EMBL" id="JABSTR010000002">
    <property type="protein sequence ID" value="KAH9363427.1"/>
    <property type="molecule type" value="Genomic_DNA"/>
</dbReference>
<dbReference type="SMART" id="SM00353">
    <property type="entry name" value="HLH"/>
    <property type="match status" value="1"/>
</dbReference>
<dbReference type="PANTHER" id="PTHR23349">
    <property type="entry name" value="BASIC HELIX-LOOP-HELIX TRANSCRIPTION FACTOR, TWIST"/>
    <property type="match status" value="1"/>
</dbReference>
<dbReference type="PANTHER" id="PTHR23349:SF72">
    <property type="entry name" value="HLH54F"/>
    <property type="match status" value="1"/>
</dbReference>
<reference evidence="8 9" key="1">
    <citation type="journal article" date="2020" name="Cell">
        <title>Large-Scale Comparative Analyses of Tick Genomes Elucidate Their Genetic Diversity and Vector Capacities.</title>
        <authorList>
            <consortium name="Tick Genome and Microbiome Consortium (TIGMIC)"/>
            <person name="Jia N."/>
            <person name="Wang J."/>
            <person name="Shi W."/>
            <person name="Du L."/>
            <person name="Sun Y."/>
            <person name="Zhan W."/>
            <person name="Jiang J.F."/>
            <person name="Wang Q."/>
            <person name="Zhang B."/>
            <person name="Ji P."/>
            <person name="Bell-Sakyi L."/>
            <person name="Cui X.M."/>
            <person name="Yuan T.T."/>
            <person name="Jiang B.G."/>
            <person name="Yang W.F."/>
            <person name="Lam T.T."/>
            <person name="Chang Q.C."/>
            <person name="Ding S.J."/>
            <person name="Wang X.J."/>
            <person name="Zhu J.G."/>
            <person name="Ruan X.D."/>
            <person name="Zhao L."/>
            <person name="Wei J.T."/>
            <person name="Ye R.Z."/>
            <person name="Que T.C."/>
            <person name="Du C.H."/>
            <person name="Zhou Y.H."/>
            <person name="Cheng J.X."/>
            <person name="Dai P.F."/>
            <person name="Guo W.B."/>
            <person name="Han X.H."/>
            <person name="Huang E.J."/>
            <person name="Li L.F."/>
            <person name="Wei W."/>
            <person name="Gao Y.C."/>
            <person name="Liu J.Z."/>
            <person name="Shao H.Z."/>
            <person name="Wang X."/>
            <person name="Wang C.C."/>
            <person name="Yang T.C."/>
            <person name="Huo Q.B."/>
            <person name="Li W."/>
            <person name="Chen H.Y."/>
            <person name="Chen S.E."/>
            <person name="Zhou L.G."/>
            <person name="Ni X.B."/>
            <person name="Tian J.H."/>
            <person name="Sheng Y."/>
            <person name="Liu T."/>
            <person name="Pan Y.S."/>
            <person name="Xia L.Y."/>
            <person name="Li J."/>
            <person name="Zhao F."/>
            <person name="Cao W.C."/>
        </authorList>
    </citation>
    <scope>NUCLEOTIDE SEQUENCE [LARGE SCALE GENOMIC DNA]</scope>
    <source>
        <strain evidence="8">HaeL-2018</strain>
    </source>
</reference>
<dbReference type="GO" id="GO:0046983">
    <property type="term" value="F:protein dimerization activity"/>
    <property type="evidence" value="ECO:0007669"/>
    <property type="project" value="InterPro"/>
</dbReference>
<dbReference type="OrthoDB" id="6233288at2759"/>
<dbReference type="FunFam" id="4.10.280.10:FF:000010">
    <property type="entry name" value="Scleraxis bHLH transcription factor"/>
    <property type="match status" value="1"/>
</dbReference>
<dbReference type="InterPro" id="IPR050283">
    <property type="entry name" value="E-box_TF_Regulators"/>
</dbReference>
<feature type="domain" description="BHLH" evidence="7">
    <location>
        <begin position="49"/>
        <end position="101"/>
    </location>
</feature>
<proteinExistence type="predicted"/>
<evidence type="ECO:0000256" key="3">
    <source>
        <dbReference type="ARBA" id="ARBA00023125"/>
    </source>
</evidence>
<keyword evidence="5" id="KW-0539">Nucleus</keyword>
<dbReference type="InterPro" id="IPR011598">
    <property type="entry name" value="bHLH_dom"/>
</dbReference>
<evidence type="ECO:0000313" key="8">
    <source>
        <dbReference type="EMBL" id="KAH9363427.1"/>
    </source>
</evidence>
<feature type="region of interest" description="Disordered" evidence="6">
    <location>
        <begin position="109"/>
        <end position="130"/>
    </location>
</feature>
<evidence type="ECO:0000259" key="7">
    <source>
        <dbReference type="PROSITE" id="PS50888"/>
    </source>
</evidence>
<comment type="caution">
    <text evidence="8">The sequence shown here is derived from an EMBL/GenBank/DDBJ whole genome shotgun (WGS) entry which is preliminary data.</text>
</comment>
<evidence type="ECO:0000313" key="9">
    <source>
        <dbReference type="Proteomes" id="UP000821853"/>
    </source>
</evidence>
<keyword evidence="3" id="KW-0238">DNA-binding</keyword>
<dbReference type="GO" id="GO:0000977">
    <property type="term" value="F:RNA polymerase II transcription regulatory region sequence-specific DNA binding"/>
    <property type="evidence" value="ECO:0007669"/>
    <property type="project" value="TreeGrafter"/>
</dbReference>
<accession>A0A9J6FKV1</accession>
<comment type="subcellular location">
    <subcellularLocation>
        <location evidence="1">Nucleus</location>
    </subcellularLocation>
</comment>
<dbReference type="GO" id="GO:0005634">
    <property type="term" value="C:nucleus"/>
    <property type="evidence" value="ECO:0007669"/>
    <property type="project" value="UniProtKB-SubCell"/>
</dbReference>
<keyword evidence="2" id="KW-0805">Transcription regulation</keyword>
<evidence type="ECO:0000256" key="2">
    <source>
        <dbReference type="ARBA" id="ARBA00023015"/>
    </source>
</evidence>
<evidence type="ECO:0000256" key="4">
    <source>
        <dbReference type="ARBA" id="ARBA00023163"/>
    </source>
</evidence>